<comment type="caution">
    <text evidence="2">The sequence shown here is derived from an EMBL/GenBank/DDBJ whole genome shotgun (WGS) entry which is preliminary data.</text>
</comment>
<feature type="transmembrane region" description="Helical" evidence="1">
    <location>
        <begin position="7"/>
        <end position="31"/>
    </location>
</feature>
<reference evidence="2 3" key="1">
    <citation type="submission" date="2020-08" db="EMBL/GenBank/DDBJ databases">
        <title>A Genomic Blueprint of the Chicken Gut Microbiome.</title>
        <authorList>
            <person name="Gilroy R."/>
            <person name="Ravi A."/>
            <person name="Getino M."/>
            <person name="Pursley I."/>
            <person name="Horton D.L."/>
            <person name="Alikhan N.-F."/>
            <person name="Baker D."/>
            <person name="Gharbi K."/>
            <person name="Hall N."/>
            <person name="Watson M."/>
            <person name="Adriaenssens E.M."/>
            <person name="Foster-Nyarko E."/>
            <person name="Jarju S."/>
            <person name="Secka A."/>
            <person name="Antonio M."/>
            <person name="Oren A."/>
            <person name="Chaudhuri R."/>
            <person name="La Ragione R.M."/>
            <person name="Hildebrand F."/>
            <person name="Pallen M.J."/>
        </authorList>
    </citation>
    <scope>NUCLEOTIDE SEQUENCE [LARGE SCALE GENOMIC DNA]</scope>
    <source>
        <strain evidence="2 3">Sa2CUA2</strain>
    </source>
</reference>
<proteinExistence type="predicted"/>
<keyword evidence="3" id="KW-1185">Reference proteome</keyword>
<dbReference type="InterPro" id="IPR047814">
    <property type="entry name" value="TfpX/TfpZ-like"/>
</dbReference>
<feature type="transmembrane region" description="Helical" evidence="1">
    <location>
        <begin position="71"/>
        <end position="91"/>
    </location>
</feature>
<dbReference type="RefSeq" id="WP_251836563.1">
    <property type="nucleotide sequence ID" value="NZ_JACSQG010000005.1"/>
</dbReference>
<feature type="transmembrane region" description="Helical" evidence="1">
    <location>
        <begin position="43"/>
        <end position="64"/>
    </location>
</feature>
<dbReference type="Proteomes" id="UP000611945">
    <property type="component" value="Unassembled WGS sequence"/>
</dbReference>
<accession>A0ABR8TQP4</accession>
<gene>
    <name evidence="2" type="ORF">H9642_11375</name>
</gene>
<keyword evidence="1" id="KW-0812">Transmembrane</keyword>
<keyword evidence="1" id="KW-0472">Membrane</keyword>
<dbReference type="EMBL" id="JACSQG010000005">
    <property type="protein sequence ID" value="MBD7977788.1"/>
    <property type="molecule type" value="Genomic_DNA"/>
</dbReference>
<organism evidence="2 3">
    <name type="scientific">Serpens gallinarum</name>
    <dbReference type="NCBI Taxonomy" id="2763075"/>
    <lineage>
        <taxon>Bacteria</taxon>
        <taxon>Pseudomonadati</taxon>
        <taxon>Pseudomonadota</taxon>
        <taxon>Gammaproteobacteria</taxon>
        <taxon>Pseudomonadales</taxon>
        <taxon>Pseudomonadaceae</taxon>
        <taxon>Pseudomonas</taxon>
    </lineage>
</organism>
<sequence length="243" mass="26884">MPARIKAFLVHLAFSLVIALLAISLVFRLWYPAPLHEALGATHIFLLLLLVDVTLGPLLTLLVFKVGKSSLVMDLTIIACLQVAALGYGVWTVAEGRPVWIVFNVDRFDVVTALDIDRREPDKAFEYGTAPWSGPQWVGASQPEDPEQRSRIVLEASLGGSDIAQRPNLYRPLGEMAEIIRQRAQPLEKLSDFNEATVVRDALQNWPSASAWVPLMARVKPMVVLLGENNSDVVAIAELNPWK</sequence>
<evidence type="ECO:0000313" key="3">
    <source>
        <dbReference type="Proteomes" id="UP000611945"/>
    </source>
</evidence>
<evidence type="ECO:0000313" key="2">
    <source>
        <dbReference type="EMBL" id="MBD7977788.1"/>
    </source>
</evidence>
<dbReference type="NCBIfam" id="NF041437">
    <property type="entry name" value="TfpZ"/>
    <property type="match status" value="1"/>
</dbReference>
<protein>
    <submittedName>
        <fullName evidence="2">Type IV pilin accessory protein</fullName>
    </submittedName>
</protein>
<name>A0ABR8TQP4_9PSED</name>
<keyword evidence="1" id="KW-1133">Transmembrane helix</keyword>
<evidence type="ECO:0000256" key="1">
    <source>
        <dbReference type="SAM" id="Phobius"/>
    </source>
</evidence>